<dbReference type="PANTHER" id="PTHR47959:SF3">
    <property type="entry name" value="ATP-DEPENDENT RNA HELICASE SRMB"/>
    <property type="match status" value="1"/>
</dbReference>
<reference evidence="11" key="1">
    <citation type="submission" date="2020-04" db="EMBL/GenBank/DDBJ databases">
        <title>Description of Shewanella salipaludis sp. nov., isolated from a salt marsh.</title>
        <authorList>
            <person name="Park S."/>
            <person name="Yoon J.-H."/>
        </authorList>
    </citation>
    <scope>NUCLEOTIDE SEQUENCE</scope>
    <source>
        <strain evidence="11">SHSM-M6</strain>
    </source>
</reference>
<keyword evidence="2 5" id="KW-0378">Hydrolase</keyword>
<evidence type="ECO:0000256" key="7">
    <source>
        <dbReference type="SAM" id="MobiDB-lite"/>
    </source>
</evidence>
<dbReference type="SUPFAM" id="SSF52540">
    <property type="entry name" value="P-loop containing nucleoside triphosphate hydrolases"/>
    <property type="match status" value="2"/>
</dbReference>
<keyword evidence="3 5" id="KW-0347">Helicase</keyword>
<dbReference type="InterPro" id="IPR014001">
    <property type="entry name" value="Helicase_ATP-bd"/>
</dbReference>
<evidence type="ECO:0000256" key="1">
    <source>
        <dbReference type="ARBA" id="ARBA00022741"/>
    </source>
</evidence>
<sequence>MLFEDFQLDPSLLESLKAMGHHTPTKIQQQTIPLAMEQRDILARAPTGTGKTASFLLPALQHLIDFPRRFPGQARVLVLTPTRELASQIHRYACHLATDLDLDIGIVTGGVPYGPQEETLAGNVDILVATPGRLLEYLDKDKFDATEVDILVIDEADRMLDMGFSSVVNTIAIEAQGRKQNMLFSATLEGGGVQRFARDLLKDPAIIDVDSPRSEKAKIHQWIHLADDKNHKFQLLCHLLNQEEVKRAIVFVKTREQVSSLEGLLLKAGIPCAFMRGDMEQKKRFQALGRFTKGEVKVLLATDVAARGIDVDDITHVINFDMPRSADTYIHRIGRTGRAGAKGTAISLAEAHDMRIVGKIERYMEQPLKRRVIEELRPRNKEAKVPGKKKPNAKAAAKKAKKK</sequence>
<name>A0A972JKR7_9GAMM</name>
<comment type="caution">
    <text evidence="11">The sequence shown here is derived from an EMBL/GenBank/DDBJ whole genome shotgun (WGS) entry which is preliminary data.</text>
</comment>
<feature type="domain" description="Helicase C-terminal" evidence="9">
    <location>
        <begin position="234"/>
        <end position="384"/>
    </location>
</feature>
<gene>
    <name evidence="5 11" type="primary">srmB</name>
    <name evidence="11" type="ORF">HC757_15100</name>
</gene>
<dbReference type="InterPro" id="IPR027417">
    <property type="entry name" value="P-loop_NTPase"/>
</dbReference>
<feature type="domain" description="Helicase ATP-binding" evidence="8">
    <location>
        <begin position="32"/>
        <end position="206"/>
    </location>
</feature>
<comment type="similarity">
    <text evidence="5">Belongs to the DEAD box helicase family. SrmB subfamily.</text>
</comment>
<dbReference type="GO" id="GO:0003724">
    <property type="term" value="F:RNA helicase activity"/>
    <property type="evidence" value="ECO:0007669"/>
    <property type="project" value="UniProtKB-UniRule"/>
</dbReference>
<keyword evidence="4 5" id="KW-0067">ATP-binding</keyword>
<dbReference type="Proteomes" id="UP000737113">
    <property type="component" value="Unassembled WGS sequence"/>
</dbReference>
<dbReference type="SMART" id="SM00487">
    <property type="entry name" value="DEXDc"/>
    <property type="match status" value="1"/>
</dbReference>
<dbReference type="InterPro" id="IPR028621">
    <property type="entry name" value="DEAD_helicase_SrmB"/>
</dbReference>
<dbReference type="GO" id="GO:0016787">
    <property type="term" value="F:hydrolase activity"/>
    <property type="evidence" value="ECO:0007669"/>
    <property type="project" value="UniProtKB-KW"/>
</dbReference>
<dbReference type="Gene3D" id="3.40.50.300">
    <property type="entry name" value="P-loop containing nucleotide triphosphate hydrolases"/>
    <property type="match status" value="2"/>
</dbReference>
<dbReference type="InterPro" id="IPR050079">
    <property type="entry name" value="DEAD_box_RNA_helicase"/>
</dbReference>
<dbReference type="PROSITE" id="PS51194">
    <property type="entry name" value="HELICASE_CTER"/>
    <property type="match status" value="1"/>
</dbReference>
<comment type="subunit">
    <text evidence="5">Interacts with the 50S ribosomal subunit.</text>
</comment>
<dbReference type="InterPro" id="IPR011545">
    <property type="entry name" value="DEAD/DEAH_box_helicase_dom"/>
</dbReference>
<dbReference type="PROSITE" id="PS51192">
    <property type="entry name" value="HELICASE_ATP_BIND_1"/>
    <property type="match status" value="1"/>
</dbReference>
<dbReference type="NCBIfam" id="NF008394">
    <property type="entry name" value="PRK11192.1"/>
    <property type="match status" value="1"/>
</dbReference>
<feature type="region of interest" description="Disordered" evidence="7">
    <location>
        <begin position="374"/>
        <end position="403"/>
    </location>
</feature>
<evidence type="ECO:0000259" key="8">
    <source>
        <dbReference type="PROSITE" id="PS51192"/>
    </source>
</evidence>
<evidence type="ECO:0000256" key="6">
    <source>
        <dbReference type="PROSITE-ProRule" id="PRU00552"/>
    </source>
</evidence>
<dbReference type="SMART" id="SM00490">
    <property type="entry name" value="HELICc"/>
    <property type="match status" value="1"/>
</dbReference>
<dbReference type="InterPro" id="IPR044742">
    <property type="entry name" value="DEAD/DEAH_RhlB"/>
</dbReference>
<dbReference type="EMBL" id="JAAXYH010000012">
    <property type="protein sequence ID" value="NMH66485.1"/>
    <property type="molecule type" value="Genomic_DNA"/>
</dbReference>
<keyword evidence="12" id="KW-1185">Reference proteome</keyword>
<accession>A0A972JKR7</accession>
<dbReference type="PANTHER" id="PTHR47959">
    <property type="entry name" value="ATP-DEPENDENT RNA HELICASE RHLE-RELATED"/>
    <property type="match status" value="1"/>
</dbReference>
<evidence type="ECO:0000256" key="4">
    <source>
        <dbReference type="ARBA" id="ARBA00022840"/>
    </source>
</evidence>
<dbReference type="Pfam" id="PF00270">
    <property type="entry name" value="DEAD"/>
    <property type="match status" value="1"/>
</dbReference>
<comment type="catalytic activity">
    <reaction evidence="5">
        <text>ATP + H2O = ADP + phosphate + H(+)</text>
        <dbReference type="Rhea" id="RHEA:13065"/>
        <dbReference type="ChEBI" id="CHEBI:15377"/>
        <dbReference type="ChEBI" id="CHEBI:15378"/>
        <dbReference type="ChEBI" id="CHEBI:30616"/>
        <dbReference type="ChEBI" id="CHEBI:43474"/>
        <dbReference type="ChEBI" id="CHEBI:456216"/>
        <dbReference type="EC" id="3.6.4.13"/>
    </reaction>
</comment>
<dbReference type="GO" id="GO:0003676">
    <property type="term" value="F:nucleic acid binding"/>
    <property type="evidence" value="ECO:0007669"/>
    <property type="project" value="InterPro"/>
</dbReference>
<evidence type="ECO:0000259" key="10">
    <source>
        <dbReference type="PROSITE" id="PS51195"/>
    </source>
</evidence>
<dbReference type="CDD" id="cd00268">
    <property type="entry name" value="DEADc"/>
    <property type="match status" value="1"/>
</dbReference>
<dbReference type="GO" id="GO:0000027">
    <property type="term" value="P:ribosomal large subunit assembly"/>
    <property type="evidence" value="ECO:0007669"/>
    <property type="project" value="UniProtKB-UniRule"/>
</dbReference>
<comment type="subcellular location">
    <subcellularLocation>
        <location evidence="5">Cytoplasm</location>
    </subcellularLocation>
</comment>
<comment type="function">
    <text evidence="5">DEAD-box RNA helicase involved in the assembly of the 50S ribosomal subunit at low temperature. Exhibits RNA-stimulated ATP hydrolysis and RNA unwinding activity.</text>
</comment>
<protein>
    <recommendedName>
        <fullName evidence="5">ATP-dependent RNA helicase SrmB</fullName>
        <ecNumber evidence="5">3.6.4.13</ecNumber>
    </recommendedName>
</protein>
<organism evidence="11 12">
    <name type="scientific">Shewanella salipaludis</name>
    <dbReference type="NCBI Taxonomy" id="2723052"/>
    <lineage>
        <taxon>Bacteria</taxon>
        <taxon>Pseudomonadati</taxon>
        <taxon>Pseudomonadota</taxon>
        <taxon>Gammaproteobacteria</taxon>
        <taxon>Alteromonadales</taxon>
        <taxon>Shewanellaceae</taxon>
        <taxon>Shewanella</taxon>
    </lineage>
</organism>
<feature type="short sequence motif" description="Q motif" evidence="6">
    <location>
        <begin position="1"/>
        <end position="29"/>
    </location>
</feature>
<dbReference type="PROSITE" id="PS00039">
    <property type="entry name" value="DEAD_ATP_HELICASE"/>
    <property type="match status" value="1"/>
</dbReference>
<keyword evidence="5" id="KW-0963">Cytoplasm</keyword>
<dbReference type="GO" id="GO:0005829">
    <property type="term" value="C:cytosol"/>
    <property type="evidence" value="ECO:0007669"/>
    <property type="project" value="TreeGrafter"/>
</dbReference>
<dbReference type="CDD" id="cd18787">
    <property type="entry name" value="SF2_C_DEAD"/>
    <property type="match status" value="1"/>
</dbReference>
<evidence type="ECO:0000256" key="5">
    <source>
        <dbReference type="HAMAP-Rule" id="MF_00967"/>
    </source>
</evidence>
<proteinExistence type="inferred from homology"/>
<dbReference type="InterPro" id="IPR000629">
    <property type="entry name" value="RNA-helicase_DEAD-box_CS"/>
</dbReference>
<evidence type="ECO:0000256" key="3">
    <source>
        <dbReference type="ARBA" id="ARBA00022806"/>
    </source>
</evidence>
<evidence type="ECO:0000259" key="9">
    <source>
        <dbReference type="PROSITE" id="PS51194"/>
    </source>
</evidence>
<dbReference type="AlphaFoldDB" id="A0A972JKR7"/>
<keyword evidence="5" id="KW-0690">Ribosome biogenesis</keyword>
<keyword evidence="1 5" id="KW-0547">Nucleotide-binding</keyword>
<evidence type="ECO:0000313" key="11">
    <source>
        <dbReference type="EMBL" id="NMH66485.1"/>
    </source>
</evidence>
<dbReference type="GO" id="GO:0005524">
    <property type="term" value="F:ATP binding"/>
    <property type="evidence" value="ECO:0007669"/>
    <property type="project" value="UniProtKB-UniRule"/>
</dbReference>
<evidence type="ECO:0000313" key="12">
    <source>
        <dbReference type="Proteomes" id="UP000737113"/>
    </source>
</evidence>
<feature type="domain" description="DEAD-box RNA helicase Q" evidence="10">
    <location>
        <begin position="1"/>
        <end position="29"/>
    </location>
</feature>
<evidence type="ECO:0000256" key="2">
    <source>
        <dbReference type="ARBA" id="ARBA00022801"/>
    </source>
</evidence>
<dbReference type="InterPro" id="IPR001650">
    <property type="entry name" value="Helicase_C-like"/>
</dbReference>
<feature type="compositionally biased region" description="Basic residues" evidence="7">
    <location>
        <begin position="386"/>
        <end position="403"/>
    </location>
</feature>
<dbReference type="RefSeq" id="WP_169565206.1">
    <property type="nucleotide sequence ID" value="NZ_JAAXYH010000012.1"/>
</dbReference>
<dbReference type="Pfam" id="PF00271">
    <property type="entry name" value="Helicase_C"/>
    <property type="match status" value="1"/>
</dbReference>
<dbReference type="InterPro" id="IPR014014">
    <property type="entry name" value="RNA_helicase_DEAD_Q_motif"/>
</dbReference>
<feature type="compositionally biased region" description="Basic and acidic residues" evidence="7">
    <location>
        <begin position="374"/>
        <end position="385"/>
    </location>
</feature>
<dbReference type="EC" id="3.6.4.13" evidence="5"/>
<dbReference type="PROSITE" id="PS51195">
    <property type="entry name" value="Q_MOTIF"/>
    <property type="match status" value="1"/>
</dbReference>
<dbReference type="HAMAP" id="MF_00967">
    <property type="entry name" value="DEAD_helicase_SrmB"/>
    <property type="match status" value="1"/>
</dbReference>